<dbReference type="GO" id="GO:0030915">
    <property type="term" value="C:Smc5-Smc6 complex"/>
    <property type="evidence" value="ECO:0007669"/>
    <property type="project" value="InterPro"/>
</dbReference>
<evidence type="ECO:0000256" key="9">
    <source>
        <dbReference type="ARBA" id="ARBA00023242"/>
    </source>
</evidence>
<dbReference type="InterPro" id="IPR004181">
    <property type="entry name" value="Znf_MIZ"/>
</dbReference>
<dbReference type="PANTHER" id="PTHR21330">
    <property type="entry name" value="E3 SUMO-PROTEIN LIGASE NSE2"/>
    <property type="match status" value="1"/>
</dbReference>
<evidence type="ECO:0000256" key="4">
    <source>
        <dbReference type="ARBA" id="ARBA00022679"/>
    </source>
</evidence>
<dbReference type="GO" id="GO:0016925">
    <property type="term" value="P:protein sumoylation"/>
    <property type="evidence" value="ECO:0007669"/>
    <property type="project" value="UniProtKB-UniPathway"/>
</dbReference>
<evidence type="ECO:0000256" key="1">
    <source>
        <dbReference type="ARBA" id="ARBA00004123"/>
    </source>
</evidence>
<dbReference type="InterPro" id="IPR013083">
    <property type="entry name" value="Znf_RING/FYVE/PHD"/>
</dbReference>
<dbReference type="Pfam" id="PF11789">
    <property type="entry name" value="zf-Nse"/>
    <property type="match status" value="1"/>
</dbReference>
<feature type="domain" description="SP-RING-type" evidence="11">
    <location>
        <begin position="119"/>
        <end position="207"/>
    </location>
</feature>
<evidence type="ECO:0000256" key="3">
    <source>
        <dbReference type="ARBA" id="ARBA00008212"/>
    </source>
</evidence>
<dbReference type="GO" id="GO:0000724">
    <property type="term" value="P:double-strand break repair via homologous recombination"/>
    <property type="evidence" value="ECO:0007669"/>
    <property type="project" value="InterPro"/>
</dbReference>
<dbReference type="Gene3D" id="3.30.40.10">
    <property type="entry name" value="Zinc/RING finger domain, C3HC4 (zinc finger)"/>
    <property type="match status" value="1"/>
</dbReference>
<keyword evidence="6 10" id="KW-0863">Zinc-finger</keyword>
<evidence type="ECO:0000313" key="13">
    <source>
        <dbReference type="RefSeq" id="XP_022717175.1"/>
    </source>
</evidence>
<evidence type="ECO:0000256" key="7">
    <source>
        <dbReference type="ARBA" id="ARBA00022786"/>
    </source>
</evidence>
<comment type="subcellular location">
    <subcellularLocation>
        <location evidence="1">Nucleus</location>
    </subcellularLocation>
</comment>
<keyword evidence="12" id="KW-1185">Reference proteome</keyword>
<dbReference type="UniPathway" id="UPA00886"/>
<dbReference type="InterPro" id="IPR026846">
    <property type="entry name" value="Nse2(Mms21)"/>
</dbReference>
<gene>
    <name evidence="13" type="primary">LOC111275862</name>
</gene>
<evidence type="ECO:0000256" key="6">
    <source>
        <dbReference type="ARBA" id="ARBA00022771"/>
    </source>
</evidence>
<dbReference type="AlphaFoldDB" id="A0A6P5WM34"/>
<dbReference type="GO" id="GO:0008270">
    <property type="term" value="F:zinc ion binding"/>
    <property type="evidence" value="ECO:0007669"/>
    <property type="project" value="UniProtKB-KW"/>
</dbReference>
<evidence type="ECO:0000259" key="11">
    <source>
        <dbReference type="PROSITE" id="PS51044"/>
    </source>
</evidence>
<sequence>MASTSASRSDGVIGRIRRAASNLYSDNQTLVTVKQLEDAVVELVEAHENCLHYSSAIQSVGDAYQPGTELTDFKKLLDTEFEKVKASSSSSPQNHPLIHQFRQAVWNVHHAGQPMPGEEQEDIVLTSTESNIKNLKCPLTGKPITELTEPVRSVDCKHIYERNAILDFIKSKRGNAKCPVSACPKMLQAKKVTCDPLLLFEIEEQRSLSEETARTGVIEDFTEMEAS</sequence>
<keyword evidence="9" id="KW-0539">Nucleus</keyword>
<dbReference type="GO" id="GO:0005634">
    <property type="term" value="C:nucleus"/>
    <property type="evidence" value="ECO:0007669"/>
    <property type="project" value="UniProtKB-SubCell"/>
</dbReference>
<dbReference type="RefSeq" id="XP_022717175.1">
    <property type="nucleotide sequence ID" value="XM_022861440.1"/>
</dbReference>
<dbReference type="SUPFAM" id="SSF57850">
    <property type="entry name" value="RING/U-box"/>
    <property type="match status" value="1"/>
</dbReference>
<comment type="pathway">
    <text evidence="2">Protein modification; protein sumoylation.</text>
</comment>
<dbReference type="GeneID" id="111275862"/>
<proteinExistence type="inferred from homology"/>
<name>A0A6P5WM34_DURZI</name>
<dbReference type="GO" id="GO:0061665">
    <property type="term" value="F:SUMO ligase activity"/>
    <property type="evidence" value="ECO:0007669"/>
    <property type="project" value="TreeGrafter"/>
</dbReference>
<dbReference type="CDD" id="cd16651">
    <property type="entry name" value="SPL-RING_NSE2"/>
    <property type="match status" value="1"/>
</dbReference>
<dbReference type="GO" id="GO:0016874">
    <property type="term" value="F:ligase activity"/>
    <property type="evidence" value="ECO:0007669"/>
    <property type="project" value="UniProtKB-KW"/>
</dbReference>
<reference evidence="13" key="1">
    <citation type="submission" date="2025-08" db="UniProtKB">
        <authorList>
            <consortium name="RefSeq"/>
        </authorList>
    </citation>
    <scope>IDENTIFICATION</scope>
    <source>
        <tissue evidence="13">Fruit stalk</tissue>
    </source>
</reference>
<organism evidence="12 13">
    <name type="scientific">Durio zibethinus</name>
    <name type="common">Durian</name>
    <dbReference type="NCBI Taxonomy" id="66656"/>
    <lineage>
        <taxon>Eukaryota</taxon>
        <taxon>Viridiplantae</taxon>
        <taxon>Streptophyta</taxon>
        <taxon>Embryophyta</taxon>
        <taxon>Tracheophyta</taxon>
        <taxon>Spermatophyta</taxon>
        <taxon>Magnoliopsida</taxon>
        <taxon>eudicotyledons</taxon>
        <taxon>Gunneridae</taxon>
        <taxon>Pentapetalae</taxon>
        <taxon>rosids</taxon>
        <taxon>malvids</taxon>
        <taxon>Malvales</taxon>
        <taxon>Malvaceae</taxon>
        <taxon>Helicteroideae</taxon>
        <taxon>Durio</taxon>
    </lineage>
</organism>
<dbReference type="PROSITE" id="PS51044">
    <property type="entry name" value="ZF_SP_RING"/>
    <property type="match status" value="1"/>
</dbReference>
<evidence type="ECO:0000256" key="5">
    <source>
        <dbReference type="ARBA" id="ARBA00022723"/>
    </source>
</evidence>
<evidence type="ECO:0000313" key="12">
    <source>
        <dbReference type="Proteomes" id="UP000515121"/>
    </source>
</evidence>
<evidence type="ECO:0000256" key="2">
    <source>
        <dbReference type="ARBA" id="ARBA00004718"/>
    </source>
</evidence>
<keyword evidence="4" id="KW-0808">Transferase</keyword>
<keyword evidence="8" id="KW-0862">Zinc</keyword>
<keyword evidence="5" id="KW-0479">Metal-binding</keyword>
<evidence type="ECO:0000256" key="8">
    <source>
        <dbReference type="ARBA" id="ARBA00022833"/>
    </source>
</evidence>
<keyword evidence="13" id="KW-0436">Ligase</keyword>
<dbReference type="Proteomes" id="UP000515121">
    <property type="component" value="Unplaced"/>
</dbReference>
<dbReference type="PANTHER" id="PTHR21330:SF1">
    <property type="entry name" value="E3 SUMO-PROTEIN LIGASE NSE2"/>
    <property type="match status" value="1"/>
</dbReference>
<protein>
    <submittedName>
        <fullName evidence="13">E3 SUMO-protein ligase MMS21 isoform X2</fullName>
    </submittedName>
</protein>
<keyword evidence="7" id="KW-0833">Ubl conjugation pathway</keyword>
<accession>A0A6P5WM34</accession>
<evidence type="ECO:0000256" key="10">
    <source>
        <dbReference type="PROSITE-ProRule" id="PRU00452"/>
    </source>
</evidence>
<comment type="similarity">
    <text evidence="3">Belongs to the NSE2 family.</text>
</comment>